<dbReference type="Proteomes" id="UP000003752">
    <property type="component" value="Unassembled WGS sequence"/>
</dbReference>
<accession>C0XHG2</accession>
<dbReference type="HOGENOM" id="CLU_3026502_0_0_9"/>
<dbReference type="EMBL" id="ACGP01000098">
    <property type="protein sequence ID" value="EEI25094.1"/>
    <property type="molecule type" value="Genomic_DNA"/>
</dbReference>
<protein>
    <submittedName>
        <fullName evidence="2">Uncharacterized protein</fullName>
    </submittedName>
</protein>
<evidence type="ECO:0000313" key="2">
    <source>
        <dbReference type="EMBL" id="EEI25094.1"/>
    </source>
</evidence>
<dbReference type="PATRIC" id="fig|1423757.3.peg.127"/>
<feature type="transmembrane region" description="Helical" evidence="1">
    <location>
        <begin position="33"/>
        <end position="51"/>
    </location>
</feature>
<proteinExistence type="predicted"/>
<dbReference type="AlphaFoldDB" id="C0XHG2"/>
<evidence type="ECO:0000256" key="1">
    <source>
        <dbReference type="SAM" id="Phobius"/>
    </source>
</evidence>
<gene>
    <name evidence="2" type="ORF">HMPREF0519_0673</name>
</gene>
<reference evidence="2 3" key="1">
    <citation type="submission" date="2009-01" db="EMBL/GenBank/DDBJ databases">
        <authorList>
            <person name="Qin X."/>
            <person name="Bachman B."/>
            <person name="Battles P."/>
            <person name="Bell A."/>
            <person name="Bess C."/>
            <person name="Bickham C."/>
            <person name="Chaboub L."/>
            <person name="Chen D."/>
            <person name="Coyle M."/>
            <person name="Deiros D.R."/>
            <person name="Dinh H."/>
            <person name="Forbes L."/>
            <person name="Fowler G."/>
            <person name="Francisco L."/>
            <person name="Fu Q."/>
            <person name="Gubbala S."/>
            <person name="Hale W."/>
            <person name="Han Y."/>
            <person name="Hemphill L."/>
            <person name="Highlander S.K."/>
            <person name="Hirani K."/>
            <person name="Hogues M."/>
            <person name="Jackson L."/>
            <person name="Jakkamsetti A."/>
            <person name="Javaid M."/>
            <person name="Jiang H."/>
            <person name="Korchina V."/>
            <person name="Kovar C."/>
            <person name="Lara F."/>
            <person name="Lee S."/>
            <person name="Mata R."/>
            <person name="Mathew T."/>
            <person name="Moen C."/>
            <person name="Morales K."/>
            <person name="Munidasa M."/>
            <person name="Nazareth L."/>
            <person name="Ngo R."/>
            <person name="Nguyen L."/>
            <person name="Okwuonu G."/>
            <person name="Ongeri F."/>
            <person name="Patil S."/>
            <person name="Petrosino J."/>
            <person name="Pham C."/>
            <person name="Pham P."/>
            <person name="Pu L.-L."/>
            <person name="Puazo M."/>
            <person name="Raj R."/>
            <person name="Reid J."/>
            <person name="Rouhana J."/>
            <person name="Saada N."/>
            <person name="Shang Y."/>
            <person name="Simmons D."/>
            <person name="Thornton R."/>
            <person name="Warren J."/>
            <person name="Weissenberger G."/>
            <person name="Zhang J."/>
            <person name="Zhang L."/>
            <person name="Zhou C."/>
            <person name="Zhu D."/>
            <person name="Muzny D."/>
            <person name="Worley K."/>
            <person name="Gibbs R."/>
        </authorList>
    </citation>
    <scope>NUCLEOTIDE SEQUENCE [LARGE SCALE GENOMIC DNA]</scope>
    <source>
        <strain evidence="3">ATCC 8290 / DSM 20176 / CCUG 30140 / JCM 1155 / KCTC 3500 / NBRC 15886 / NCIMB 8040 / NRRL B-1843 / 9</strain>
    </source>
</reference>
<keyword evidence="1" id="KW-0472">Membrane</keyword>
<name>C0XHG2_LENH9</name>
<keyword evidence="3" id="KW-1185">Reference proteome</keyword>
<keyword evidence="1" id="KW-1133">Transmembrane helix</keyword>
<dbReference type="RefSeq" id="WP_003635624.1">
    <property type="nucleotide sequence ID" value="NZ_AZDF01000001.1"/>
</dbReference>
<keyword evidence="1" id="KW-0812">Transmembrane</keyword>
<organism evidence="2 3">
    <name type="scientific">Lentilactobacillus hilgardii (strain ATCC 8290 / DSM 20176 / CCUG 30140 / JCM 1155 / KCTC 3500 / NBRC 15886 / NCIMB 8040 / NRRL B-1843 / 9)</name>
    <dbReference type="NCBI Taxonomy" id="1423757"/>
    <lineage>
        <taxon>Bacteria</taxon>
        <taxon>Bacillati</taxon>
        <taxon>Bacillota</taxon>
        <taxon>Bacilli</taxon>
        <taxon>Lactobacillales</taxon>
        <taxon>Lactobacillaceae</taxon>
        <taxon>Lentilactobacillus</taxon>
    </lineage>
</organism>
<evidence type="ECO:0000313" key="3">
    <source>
        <dbReference type="Proteomes" id="UP000003752"/>
    </source>
</evidence>
<sequence>MTALLMIIGILFFCLLGFNDYRRSQLTGKTSFFLTFGTVIWVAGNIISQYFHGIN</sequence>
<comment type="caution">
    <text evidence="2">The sequence shown here is derived from an EMBL/GenBank/DDBJ whole genome shotgun (WGS) entry which is preliminary data.</text>
</comment>